<dbReference type="NCBIfam" id="NF000843">
    <property type="entry name" value="PRK00071.2-2"/>
    <property type="match status" value="1"/>
</dbReference>
<dbReference type="PANTHER" id="PTHR39321:SF3">
    <property type="entry name" value="PHOSPHOPANTETHEINE ADENYLYLTRANSFERASE"/>
    <property type="match status" value="1"/>
</dbReference>
<dbReference type="PANTHER" id="PTHR39321">
    <property type="entry name" value="NICOTINATE-NUCLEOTIDE ADENYLYLTRANSFERASE-RELATED"/>
    <property type="match status" value="1"/>
</dbReference>
<dbReference type="InterPro" id="IPR014729">
    <property type="entry name" value="Rossmann-like_a/b/a_fold"/>
</dbReference>
<sequence>MPPIGPPNGPKAPRGLSVGLLGGSFDPPHGGHAHITLWAMRALGLDRVWWLVSPGNPLKRRGPAELSRRVAACRAMMRHPRVTVTDVEARLGSRFTADTIDSLKARHPGVNFVWLMGADNLAGFHRWDRWEHIMRSVPIGVLARPGEQLYAGLAPAARAFAQSRLPAGAARTLAGRKAPAWTLLTGPMSRESSTRIRQSGAWP</sequence>
<organism evidence="13 14">
    <name type="scientific">Rubrimonas cliftonensis</name>
    <dbReference type="NCBI Taxonomy" id="89524"/>
    <lineage>
        <taxon>Bacteria</taxon>
        <taxon>Pseudomonadati</taxon>
        <taxon>Pseudomonadota</taxon>
        <taxon>Alphaproteobacteria</taxon>
        <taxon>Rhodobacterales</taxon>
        <taxon>Paracoccaceae</taxon>
        <taxon>Rubrimonas</taxon>
    </lineage>
</organism>
<evidence type="ECO:0000256" key="8">
    <source>
        <dbReference type="ARBA" id="ARBA00022840"/>
    </source>
</evidence>
<dbReference type="UniPathway" id="UPA00253">
    <property type="reaction ID" value="UER00332"/>
</dbReference>
<evidence type="ECO:0000256" key="9">
    <source>
        <dbReference type="ARBA" id="ARBA00023027"/>
    </source>
</evidence>
<dbReference type="GO" id="GO:0005524">
    <property type="term" value="F:ATP binding"/>
    <property type="evidence" value="ECO:0007669"/>
    <property type="project" value="UniProtKB-KW"/>
</dbReference>
<evidence type="ECO:0000256" key="10">
    <source>
        <dbReference type="ARBA" id="ARBA00048721"/>
    </source>
</evidence>
<evidence type="ECO:0000313" key="13">
    <source>
        <dbReference type="EMBL" id="SDZ73070.1"/>
    </source>
</evidence>
<comment type="similarity">
    <text evidence="3 11">Belongs to the NadD family.</text>
</comment>
<dbReference type="InterPro" id="IPR005248">
    <property type="entry name" value="NadD/NMNAT"/>
</dbReference>
<dbReference type="STRING" id="89524.SAMN05444370_10117"/>
<dbReference type="GO" id="GO:0004515">
    <property type="term" value="F:nicotinate-nucleotide adenylyltransferase activity"/>
    <property type="evidence" value="ECO:0007669"/>
    <property type="project" value="UniProtKB-UniRule"/>
</dbReference>
<evidence type="ECO:0000256" key="1">
    <source>
        <dbReference type="ARBA" id="ARBA00002324"/>
    </source>
</evidence>
<dbReference type="CDD" id="cd02165">
    <property type="entry name" value="NMNAT"/>
    <property type="match status" value="1"/>
</dbReference>
<evidence type="ECO:0000256" key="11">
    <source>
        <dbReference type="HAMAP-Rule" id="MF_00244"/>
    </source>
</evidence>
<dbReference type="AlphaFoldDB" id="A0A1H3VEB6"/>
<protein>
    <recommendedName>
        <fullName evidence="11">Probable nicotinate-nucleotide adenylyltransferase</fullName>
        <ecNumber evidence="11">2.7.7.18</ecNumber>
    </recommendedName>
    <alternativeName>
        <fullName evidence="11">Deamido-NAD(+) diphosphorylase</fullName>
    </alternativeName>
    <alternativeName>
        <fullName evidence="11">Deamido-NAD(+) pyrophosphorylase</fullName>
    </alternativeName>
    <alternativeName>
        <fullName evidence="11">Nicotinate mononucleotide adenylyltransferase</fullName>
        <shortName evidence="11">NaMN adenylyltransferase</shortName>
    </alternativeName>
</protein>
<keyword evidence="4 11" id="KW-0662">Pyridine nucleotide biosynthesis</keyword>
<evidence type="ECO:0000256" key="7">
    <source>
        <dbReference type="ARBA" id="ARBA00022741"/>
    </source>
</evidence>
<dbReference type="SUPFAM" id="SSF52374">
    <property type="entry name" value="Nucleotidylyl transferase"/>
    <property type="match status" value="1"/>
</dbReference>
<dbReference type="EMBL" id="FNQM01000001">
    <property type="protein sequence ID" value="SDZ73070.1"/>
    <property type="molecule type" value="Genomic_DNA"/>
</dbReference>
<accession>A0A1H3VEB6</accession>
<evidence type="ECO:0000313" key="14">
    <source>
        <dbReference type="Proteomes" id="UP000198703"/>
    </source>
</evidence>
<dbReference type="InterPro" id="IPR004821">
    <property type="entry name" value="Cyt_trans-like"/>
</dbReference>
<evidence type="ECO:0000256" key="4">
    <source>
        <dbReference type="ARBA" id="ARBA00022642"/>
    </source>
</evidence>
<keyword evidence="5 11" id="KW-0808">Transferase</keyword>
<name>A0A1H3VEB6_9RHOB</name>
<proteinExistence type="inferred from homology"/>
<comment type="function">
    <text evidence="1 11">Catalyzes the reversible adenylation of nicotinate mononucleotide (NaMN) to nicotinic acid adenine dinucleotide (NaAD).</text>
</comment>
<dbReference type="Pfam" id="PF01467">
    <property type="entry name" value="CTP_transf_like"/>
    <property type="match status" value="1"/>
</dbReference>
<dbReference type="NCBIfam" id="TIGR00482">
    <property type="entry name" value="nicotinate (nicotinamide) nucleotide adenylyltransferase"/>
    <property type="match status" value="1"/>
</dbReference>
<comment type="catalytic activity">
    <reaction evidence="10 11">
        <text>nicotinate beta-D-ribonucleotide + ATP + H(+) = deamido-NAD(+) + diphosphate</text>
        <dbReference type="Rhea" id="RHEA:22860"/>
        <dbReference type="ChEBI" id="CHEBI:15378"/>
        <dbReference type="ChEBI" id="CHEBI:30616"/>
        <dbReference type="ChEBI" id="CHEBI:33019"/>
        <dbReference type="ChEBI" id="CHEBI:57502"/>
        <dbReference type="ChEBI" id="CHEBI:58437"/>
        <dbReference type="EC" id="2.7.7.18"/>
    </reaction>
</comment>
<dbReference type="GO" id="GO:0009435">
    <property type="term" value="P:NAD+ biosynthetic process"/>
    <property type="evidence" value="ECO:0007669"/>
    <property type="project" value="UniProtKB-UniRule"/>
</dbReference>
<comment type="pathway">
    <text evidence="2 11">Cofactor biosynthesis; NAD(+) biosynthesis; deamido-NAD(+) from nicotinate D-ribonucleotide: step 1/1.</text>
</comment>
<keyword evidence="14" id="KW-1185">Reference proteome</keyword>
<keyword evidence="7 11" id="KW-0547">Nucleotide-binding</keyword>
<feature type="domain" description="Cytidyltransferase-like" evidence="12">
    <location>
        <begin position="20"/>
        <end position="198"/>
    </location>
</feature>
<evidence type="ECO:0000259" key="12">
    <source>
        <dbReference type="Pfam" id="PF01467"/>
    </source>
</evidence>
<keyword evidence="8 11" id="KW-0067">ATP-binding</keyword>
<reference evidence="13 14" key="1">
    <citation type="submission" date="2016-10" db="EMBL/GenBank/DDBJ databases">
        <authorList>
            <person name="de Groot N.N."/>
        </authorList>
    </citation>
    <scope>NUCLEOTIDE SEQUENCE [LARGE SCALE GENOMIC DNA]</scope>
    <source>
        <strain evidence="13 14">DSM 15345</strain>
    </source>
</reference>
<dbReference type="EC" id="2.7.7.18" evidence="11"/>
<keyword evidence="6 11" id="KW-0548">Nucleotidyltransferase</keyword>
<dbReference type="Gene3D" id="3.40.50.620">
    <property type="entry name" value="HUPs"/>
    <property type="match status" value="1"/>
</dbReference>
<evidence type="ECO:0000256" key="2">
    <source>
        <dbReference type="ARBA" id="ARBA00005019"/>
    </source>
</evidence>
<evidence type="ECO:0000256" key="5">
    <source>
        <dbReference type="ARBA" id="ARBA00022679"/>
    </source>
</evidence>
<evidence type="ECO:0000256" key="3">
    <source>
        <dbReference type="ARBA" id="ARBA00009014"/>
    </source>
</evidence>
<evidence type="ECO:0000256" key="6">
    <source>
        <dbReference type="ARBA" id="ARBA00022695"/>
    </source>
</evidence>
<dbReference type="NCBIfam" id="NF000845">
    <property type="entry name" value="PRK00071.2-4"/>
    <property type="match status" value="1"/>
</dbReference>
<gene>
    <name evidence="11" type="primary">nadD</name>
    <name evidence="13" type="ORF">SAMN05444370_10117</name>
</gene>
<dbReference type="HAMAP" id="MF_00244">
    <property type="entry name" value="NaMN_adenylyltr"/>
    <property type="match status" value="1"/>
</dbReference>
<keyword evidence="9 11" id="KW-0520">NAD</keyword>
<dbReference type="Proteomes" id="UP000198703">
    <property type="component" value="Unassembled WGS sequence"/>
</dbReference>